<evidence type="ECO:0000259" key="7">
    <source>
        <dbReference type="Pfam" id="PF04321"/>
    </source>
</evidence>
<comment type="cofactor">
    <cofactor evidence="6">
        <name>Mg(2+)</name>
        <dbReference type="ChEBI" id="CHEBI:18420"/>
    </cofactor>
    <text evidence="6">Binds 1 Mg(2+) ion per monomer.</text>
</comment>
<dbReference type="UniPathway" id="UPA00124"/>
<dbReference type="Gene3D" id="3.90.25.10">
    <property type="entry name" value="UDP-galactose 4-epimerase, domain 1"/>
    <property type="match status" value="1"/>
</dbReference>
<dbReference type="CDD" id="cd05254">
    <property type="entry name" value="dTDP_HR_like_SDR_e"/>
    <property type="match status" value="1"/>
</dbReference>
<evidence type="ECO:0000313" key="8">
    <source>
        <dbReference type="EMBL" id="TDQ36696.1"/>
    </source>
</evidence>
<dbReference type="Proteomes" id="UP000294575">
    <property type="component" value="Unassembled WGS sequence"/>
</dbReference>
<dbReference type="InterPro" id="IPR036291">
    <property type="entry name" value="NAD(P)-bd_dom_sf"/>
</dbReference>
<comment type="similarity">
    <text evidence="2 6">Belongs to the dTDP-4-dehydrorhamnose reductase family.</text>
</comment>
<dbReference type="GO" id="GO:0009243">
    <property type="term" value="P:O antigen biosynthetic process"/>
    <property type="evidence" value="ECO:0007669"/>
    <property type="project" value="UniProtKB-UniPathway"/>
</dbReference>
<keyword evidence="6" id="KW-0521">NADP</keyword>
<dbReference type="InterPro" id="IPR005913">
    <property type="entry name" value="dTDP_dehydrorham_reduct"/>
</dbReference>
<dbReference type="NCBIfam" id="TIGR01214">
    <property type="entry name" value="rmlD"/>
    <property type="match status" value="1"/>
</dbReference>
<organism evidence="8 9">
    <name type="scientific">Thiopseudomonas denitrificans</name>
    <dbReference type="NCBI Taxonomy" id="1501432"/>
    <lineage>
        <taxon>Bacteria</taxon>
        <taxon>Pseudomonadati</taxon>
        <taxon>Pseudomonadota</taxon>
        <taxon>Gammaproteobacteria</taxon>
        <taxon>Pseudomonadales</taxon>
        <taxon>Pseudomonadaceae</taxon>
        <taxon>Thiopseudomonas</taxon>
    </lineage>
</organism>
<accession>A0A4R6TU93</accession>
<dbReference type="EMBL" id="SNYK01000011">
    <property type="protein sequence ID" value="TDQ36696.1"/>
    <property type="molecule type" value="Genomic_DNA"/>
</dbReference>
<dbReference type="SUPFAM" id="SSF51735">
    <property type="entry name" value="NAD(P)-binding Rossmann-fold domains"/>
    <property type="match status" value="1"/>
</dbReference>
<dbReference type="GO" id="GO:0005829">
    <property type="term" value="C:cytosol"/>
    <property type="evidence" value="ECO:0007669"/>
    <property type="project" value="TreeGrafter"/>
</dbReference>
<dbReference type="GO" id="GO:0008831">
    <property type="term" value="F:dTDP-4-dehydrorhamnose reductase activity"/>
    <property type="evidence" value="ECO:0007669"/>
    <property type="project" value="UniProtKB-EC"/>
</dbReference>
<comment type="caution">
    <text evidence="8">The sequence shown here is derived from an EMBL/GenBank/DDBJ whole genome shotgun (WGS) entry which is preliminary data.</text>
</comment>
<dbReference type="PANTHER" id="PTHR10491">
    <property type="entry name" value="DTDP-4-DEHYDRORHAMNOSE REDUCTASE"/>
    <property type="match status" value="1"/>
</dbReference>
<comment type="catalytic activity">
    <reaction evidence="5 6">
        <text>dTDP-beta-L-rhamnose + NADP(+) = dTDP-4-dehydro-beta-L-rhamnose + NADPH + H(+)</text>
        <dbReference type="Rhea" id="RHEA:21796"/>
        <dbReference type="ChEBI" id="CHEBI:15378"/>
        <dbReference type="ChEBI" id="CHEBI:57510"/>
        <dbReference type="ChEBI" id="CHEBI:57783"/>
        <dbReference type="ChEBI" id="CHEBI:58349"/>
        <dbReference type="ChEBI" id="CHEBI:62830"/>
        <dbReference type="EC" id="1.1.1.133"/>
    </reaction>
</comment>
<keyword evidence="9" id="KW-1185">Reference proteome</keyword>
<name>A0A4R6TU93_9GAMM</name>
<feature type="domain" description="RmlD-like substrate binding" evidence="7">
    <location>
        <begin position="4"/>
        <end position="291"/>
    </location>
</feature>
<dbReference type="GO" id="GO:0019305">
    <property type="term" value="P:dTDP-rhamnose biosynthetic process"/>
    <property type="evidence" value="ECO:0007669"/>
    <property type="project" value="UniProtKB-UniPathway"/>
</dbReference>
<evidence type="ECO:0000256" key="6">
    <source>
        <dbReference type="RuleBase" id="RU364082"/>
    </source>
</evidence>
<dbReference type="Gene3D" id="3.40.50.720">
    <property type="entry name" value="NAD(P)-binding Rossmann-like Domain"/>
    <property type="match status" value="1"/>
</dbReference>
<evidence type="ECO:0000256" key="5">
    <source>
        <dbReference type="ARBA" id="ARBA00048200"/>
    </source>
</evidence>
<dbReference type="InterPro" id="IPR029903">
    <property type="entry name" value="RmlD-like-bd"/>
</dbReference>
<dbReference type="UniPathway" id="UPA00281"/>
<reference evidence="8 9" key="1">
    <citation type="submission" date="2019-03" db="EMBL/GenBank/DDBJ databases">
        <title>Genomic Encyclopedia of Type Strains, Phase IV (KMG-IV): sequencing the most valuable type-strain genomes for metagenomic binning, comparative biology and taxonomic classification.</title>
        <authorList>
            <person name="Goeker M."/>
        </authorList>
    </citation>
    <scope>NUCLEOTIDE SEQUENCE [LARGE SCALE GENOMIC DNA]</scope>
    <source>
        <strain evidence="8 9">DSM 28679</strain>
    </source>
</reference>
<dbReference type="Pfam" id="PF04321">
    <property type="entry name" value="RmlD_sub_bind"/>
    <property type="match status" value="1"/>
</dbReference>
<comment type="function">
    <text evidence="6">Catalyzes the reduction of dTDP-6-deoxy-L-lyxo-4-hexulose to yield dTDP-L-rhamnose.</text>
</comment>
<evidence type="ECO:0000313" key="9">
    <source>
        <dbReference type="Proteomes" id="UP000294575"/>
    </source>
</evidence>
<dbReference type="RefSeq" id="WP_101496419.1">
    <property type="nucleotide sequence ID" value="NZ_LNJZ01000005.1"/>
</dbReference>
<dbReference type="OrthoDB" id="9803892at2"/>
<keyword evidence="6" id="KW-0560">Oxidoreductase</keyword>
<proteinExistence type="inferred from homology"/>
<evidence type="ECO:0000256" key="3">
    <source>
        <dbReference type="ARBA" id="ARBA00012929"/>
    </source>
</evidence>
<evidence type="ECO:0000256" key="1">
    <source>
        <dbReference type="ARBA" id="ARBA00004781"/>
    </source>
</evidence>
<comment type="pathway">
    <text evidence="1 6">Carbohydrate biosynthesis; dTDP-L-rhamnose biosynthesis.</text>
</comment>
<dbReference type="EC" id="1.1.1.133" evidence="3 6"/>
<sequence length="296" mass="32217">MTKRVLVIGKNGQLGQSLHKVAVRYPQFDLDFVGRERLDLGCDKSISTFFDALEQPYAAIINAAAYTAVDKAESEPELARQVNHHAVEQLAEIAQRQGSFFVHVSTDYVFSGQACRPYTETDTTAPVNAYGASKLGGERAMLASGCRGVIVRTGWVYSEFGNNFVKTMLRLGNERDALGVVCDQIGTPTYAPDLATALLELLQAGLDSAAGDAQVYHYSNEGACSWYDFAEAVFELSGVACKVSPIASSAYPTPAARPFYSLLDKAKIRQVLPAPIPHWRKSLVSCLQELQKQPGL</sequence>
<protein>
    <recommendedName>
        <fullName evidence="4 6">dTDP-4-dehydrorhamnose reductase</fullName>
        <ecNumber evidence="3 6">1.1.1.133</ecNumber>
    </recommendedName>
</protein>
<dbReference type="PANTHER" id="PTHR10491:SF4">
    <property type="entry name" value="METHIONINE ADENOSYLTRANSFERASE 2 SUBUNIT BETA"/>
    <property type="match status" value="1"/>
</dbReference>
<evidence type="ECO:0000256" key="2">
    <source>
        <dbReference type="ARBA" id="ARBA00010944"/>
    </source>
</evidence>
<gene>
    <name evidence="8" type="ORF">DFQ45_11177</name>
</gene>
<dbReference type="AlphaFoldDB" id="A0A4R6TU93"/>
<evidence type="ECO:0000256" key="4">
    <source>
        <dbReference type="ARBA" id="ARBA00017099"/>
    </source>
</evidence>